<dbReference type="InterPro" id="IPR011712">
    <property type="entry name" value="Sig_transdc_His_kin_sub3_dim/P"/>
</dbReference>
<keyword evidence="10" id="KW-0472">Membrane</keyword>
<evidence type="ECO:0000256" key="8">
    <source>
        <dbReference type="ARBA" id="ARBA00023012"/>
    </source>
</evidence>
<keyword evidence="5" id="KW-0547">Nucleotide-binding</keyword>
<keyword evidence="7" id="KW-0067">ATP-binding</keyword>
<protein>
    <recommendedName>
        <fullName evidence="2">histidine kinase</fullName>
        <ecNumber evidence="2">2.7.13.3</ecNumber>
    </recommendedName>
</protein>
<dbReference type="InterPro" id="IPR050482">
    <property type="entry name" value="Sensor_HK_TwoCompSys"/>
</dbReference>
<dbReference type="SMART" id="SM00387">
    <property type="entry name" value="HATPase_c"/>
    <property type="match status" value="1"/>
</dbReference>
<dbReference type="PANTHER" id="PTHR24421">
    <property type="entry name" value="NITRATE/NITRITE SENSOR PROTEIN NARX-RELATED"/>
    <property type="match status" value="1"/>
</dbReference>
<evidence type="ECO:0000256" key="1">
    <source>
        <dbReference type="ARBA" id="ARBA00000085"/>
    </source>
</evidence>
<dbReference type="GO" id="GO:0016020">
    <property type="term" value="C:membrane"/>
    <property type="evidence" value="ECO:0007669"/>
    <property type="project" value="InterPro"/>
</dbReference>
<dbReference type="Pfam" id="PF13796">
    <property type="entry name" value="Sensor"/>
    <property type="match status" value="1"/>
</dbReference>
<keyword evidence="10" id="KW-0812">Transmembrane</keyword>
<feature type="transmembrane region" description="Helical" evidence="10">
    <location>
        <begin position="167"/>
        <end position="189"/>
    </location>
</feature>
<dbReference type="Gene3D" id="3.30.565.10">
    <property type="entry name" value="Histidine kinase-like ATPase, C-terminal domain"/>
    <property type="match status" value="1"/>
</dbReference>
<dbReference type="CDD" id="cd16917">
    <property type="entry name" value="HATPase_UhpB-NarQ-NarX-like"/>
    <property type="match status" value="1"/>
</dbReference>
<organism evidence="12 13">
    <name type="scientific">Actinosynnema pretiosum</name>
    <dbReference type="NCBI Taxonomy" id="42197"/>
    <lineage>
        <taxon>Bacteria</taxon>
        <taxon>Bacillati</taxon>
        <taxon>Actinomycetota</taxon>
        <taxon>Actinomycetes</taxon>
        <taxon>Pseudonocardiales</taxon>
        <taxon>Pseudonocardiaceae</taxon>
        <taxon>Actinosynnema</taxon>
    </lineage>
</organism>
<keyword evidence="4" id="KW-0808">Transferase</keyword>
<dbReference type="AlphaFoldDB" id="A0A290Z9Y8"/>
<evidence type="ECO:0000313" key="13">
    <source>
        <dbReference type="Proteomes" id="UP000218505"/>
    </source>
</evidence>
<evidence type="ECO:0000256" key="5">
    <source>
        <dbReference type="ARBA" id="ARBA00022741"/>
    </source>
</evidence>
<keyword evidence="6 12" id="KW-0418">Kinase</keyword>
<gene>
    <name evidence="12" type="ORF">CNX65_23355</name>
</gene>
<evidence type="ECO:0000256" key="3">
    <source>
        <dbReference type="ARBA" id="ARBA00022553"/>
    </source>
</evidence>
<dbReference type="SUPFAM" id="SSF55874">
    <property type="entry name" value="ATPase domain of HSP90 chaperone/DNA topoisomerase II/histidine kinase"/>
    <property type="match status" value="1"/>
</dbReference>
<evidence type="ECO:0000259" key="11">
    <source>
        <dbReference type="SMART" id="SM00387"/>
    </source>
</evidence>
<dbReference type="PANTHER" id="PTHR24421:SF10">
    <property type="entry name" value="NITRATE_NITRITE SENSOR PROTEIN NARQ"/>
    <property type="match status" value="1"/>
</dbReference>
<sequence>MRVIDRAAAPRSRSGPGRGLPRAPVDGLRSLLGALGTAVPALGVLVLALVVAVLCLVGLGIPLVPHVSRAVRAVADRERGRLSRAGAAVVEAEPLPGGVAPSVRATARELGWAAWHGTCGLALAVGGVALPLNAVHDLAFPLYWDALPPGEITAAIGFPAAHDGREALLVSGIGLGWAVLALIAPPVLARAHAAVGRALLGPAPGADLALRVIRLTATRAAALDAHAVELRRIERSLHDGAQNHLVAVNLLVGAARRVVHRDPAAADAVLDRAQEAAEQALAELRAVVRAILPPVLDDRTLDDAVAALAANCPVPCAVVSDVPARGAASVEATACSVVAEALTNIARHSGARRAEVRIEQREGRLRVTISDDGRGGADARGGSGLDGIRRRVEAHDGVLLVSSPVGGPTAVGVSLPCGS</sequence>
<dbReference type="Pfam" id="PF02518">
    <property type="entry name" value="HATPase_c"/>
    <property type="match status" value="1"/>
</dbReference>
<dbReference type="EMBL" id="CP023445">
    <property type="protein sequence ID" value="ATE55851.1"/>
    <property type="molecule type" value="Genomic_DNA"/>
</dbReference>
<dbReference type="GO" id="GO:0005524">
    <property type="term" value="F:ATP binding"/>
    <property type="evidence" value="ECO:0007669"/>
    <property type="project" value="UniProtKB-KW"/>
</dbReference>
<keyword evidence="3" id="KW-0597">Phosphoprotein</keyword>
<evidence type="ECO:0000256" key="4">
    <source>
        <dbReference type="ARBA" id="ARBA00022679"/>
    </source>
</evidence>
<dbReference type="InterPro" id="IPR003594">
    <property type="entry name" value="HATPase_dom"/>
</dbReference>
<feature type="transmembrane region" description="Helical" evidence="10">
    <location>
        <begin position="38"/>
        <end position="64"/>
    </location>
</feature>
<feature type="domain" description="Histidine kinase/HSP90-like ATPase" evidence="11">
    <location>
        <begin position="329"/>
        <end position="419"/>
    </location>
</feature>
<evidence type="ECO:0000313" key="12">
    <source>
        <dbReference type="EMBL" id="ATE55851.1"/>
    </source>
</evidence>
<dbReference type="InterPro" id="IPR025828">
    <property type="entry name" value="Put_sensor_dom"/>
</dbReference>
<comment type="catalytic activity">
    <reaction evidence="1">
        <text>ATP + protein L-histidine = ADP + protein N-phospho-L-histidine.</text>
        <dbReference type="EC" id="2.7.13.3"/>
    </reaction>
</comment>
<keyword evidence="8" id="KW-0902">Two-component regulatory system</keyword>
<accession>A0A290Z9Y8</accession>
<evidence type="ECO:0000256" key="10">
    <source>
        <dbReference type="SAM" id="Phobius"/>
    </source>
</evidence>
<dbReference type="GO" id="GO:0046983">
    <property type="term" value="F:protein dimerization activity"/>
    <property type="evidence" value="ECO:0007669"/>
    <property type="project" value="InterPro"/>
</dbReference>
<feature type="transmembrane region" description="Helical" evidence="10">
    <location>
        <begin position="112"/>
        <end position="132"/>
    </location>
</feature>
<keyword evidence="13" id="KW-1185">Reference proteome</keyword>
<dbReference type="InterPro" id="IPR036890">
    <property type="entry name" value="HATPase_C_sf"/>
</dbReference>
<name>A0A290Z9Y8_9PSEU</name>
<dbReference type="RefSeq" id="WP_096495682.1">
    <property type="nucleotide sequence ID" value="NZ_CP023445.1"/>
</dbReference>
<dbReference type="Pfam" id="PF07730">
    <property type="entry name" value="HisKA_3"/>
    <property type="match status" value="1"/>
</dbReference>
<dbReference type="KEGG" id="apre:CNX65_23355"/>
<evidence type="ECO:0000256" key="6">
    <source>
        <dbReference type="ARBA" id="ARBA00022777"/>
    </source>
</evidence>
<evidence type="ECO:0000256" key="7">
    <source>
        <dbReference type="ARBA" id="ARBA00022840"/>
    </source>
</evidence>
<proteinExistence type="predicted"/>
<keyword evidence="10" id="KW-1133">Transmembrane helix</keyword>
<dbReference type="Proteomes" id="UP000218505">
    <property type="component" value="Chromosome"/>
</dbReference>
<feature type="region of interest" description="Disordered" evidence="9">
    <location>
        <begin position="1"/>
        <end position="21"/>
    </location>
</feature>
<dbReference type="EC" id="2.7.13.3" evidence="2"/>
<dbReference type="Gene3D" id="1.20.5.1930">
    <property type="match status" value="1"/>
</dbReference>
<evidence type="ECO:0000256" key="9">
    <source>
        <dbReference type="SAM" id="MobiDB-lite"/>
    </source>
</evidence>
<reference evidence="12" key="1">
    <citation type="submission" date="2017-09" db="EMBL/GenBank/DDBJ databases">
        <title>Complete Genome Sequence of ansamitocin-producing Bacterium Actinosynnema pretiosum X47.</title>
        <authorList>
            <person name="Cao G."/>
            <person name="Zong G."/>
            <person name="Zhong C."/>
            <person name="Fu J."/>
        </authorList>
    </citation>
    <scope>NUCLEOTIDE SEQUENCE [LARGE SCALE GENOMIC DNA]</scope>
    <source>
        <strain evidence="12">X47</strain>
    </source>
</reference>
<evidence type="ECO:0000256" key="2">
    <source>
        <dbReference type="ARBA" id="ARBA00012438"/>
    </source>
</evidence>
<dbReference type="GO" id="GO:0000155">
    <property type="term" value="F:phosphorelay sensor kinase activity"/>
    <property type="evidence" value="ECO:0007669"/>
    <property type="project" value="InterPro"/>
</dbReference>